<evidence type="ECO:0000313" key="2">
    <source>
        <dbReference type="EMBL" id="KIF81018.1"/>
    </source>
</evidence>
<dbReference type="PROSITE" id="PS51257">
    <property type="entry name" value="PROKAR_LIPOPROTEIN"/>
    <property type="match status" value="1"/>
</dbReference>
<accession>A0A0C1Y1U9</accession>
<dbReference type="AlphaFoldDB" id="A0A0C1Y1U9"/>
<gene>
    <name evidence="2" type="ORF">TSA66_09650</name>
</gene>
<protein>
    <recommendedName>
        <fullName evidence="4">Lipoprotein</fullName>
    </recommendedName>
</protein>
<sequence length="117" mass="11774">MNSMKLFVICAFGVVITTGCASSSKSPAVAAAQPGVQSGKVTAVESVAVVDQSVATTSSGSSAVVTTASGGPEALTVLFADGSQQRYIIERPTTAFKVGEPVNVITNGERITIVAPK</sequence>
<feature type="signal peptide" evidence="1">
    <location>
        <begin position="1"/>
        <end position="21"/>
    </location>
</feature>
<feature type="chain" id="PRO_5002142723" description="Lipoprotein" evidence="1">
    <location>
        <begin position="22"/>
        <end position="117"/>
    </location>
</feature>
<dbReference type="EMBL" id="JWJG01000028">
    <property type="protein sequence ID" value="KIF81018.1"/>
    <property type="molecule type" value="Genomic_DNA"/>
</dbReference>
<name>A0A0C1Y1U9_9BURK</name>
<keyword evidence="1" id="KW-0732">Signal</keyword>
<comment type="caution">
    <text evidence="2">The sequence shown here is derived from an EMBL/GenBank/DDBJ whole genome shotgun (WGS) entry which is preliminary data.</text>
</comment>
<evidence type="ECO:0000256" key="1">
    <source>
        <dbReference type="SAM" id="SignalP"/>
    </source>
</evidence>
<evidence type="ECO:0000313" key="3">
    <source>
        <dbReference type="Proteomes" id="UP000031572"/>
    </source>
</evidence>
<dbReference type="OrthoDB" id="8781341at2"/>
<evidence type="ECO:0008006" key="4">
    <source>
        <dbReference type="Google" id="ProtNLM"/>
    </source>
</evidence>
<dbReference type="RefSeq" id="WP_040039842.1">
    <property type="nucleotide sequence ID" value="NZ_JWJG01000028.1"/>
</dbReference>
<keyword evidence="3" id="KW-1185">Reference proteome</keyword>
<dbReference type="Proteomes" id="UP000031572">
    <property type="component" value="Unassembled WGS sequence"/>
</dbReference>
<proteinExistence type="predicted"/>
<organism evidence="2 3">
    <name type="scientific">Noviherbaspirillum autotrophicum</name>
    <dbReference type="NCBI Taxonomy" id="709839"/>
    <lineage>
        <taxon>Bacteria</taxon>
        <taxon>Pseudomonadati</taxon>
        <taxon>Pseudomonadota</taxon>
        <taxon>Betaproteobacteria</taxon>
        <taxon>Burkholderiales</taxon>
        <taxon>Oxalobacteraceae</taxon>
        <taxon>Noviherbaspirillum</taxon>
    </lineage>
</organism>
<reference evidence="2 3" key="1">
    <citation type="submission" date="2014-12" db="EMBL/GenBank/DDBJ databases">
        <title>Denitrispirillum autotrophicum gen. nov., sp. nov., Denitrifying, Facultatively Autotrophic Bacteria Isolated from Rice Paddy Soil.</title>
        <authorList>
            <person name="Ishii S."/>
            <person name="Ashida N."/>
            <person name="Ohno H."/>
            <person name="Otsuka S."/>
            <person name="Yokota A."/>
            <person name="Senoo K."/>
        </authorList>
    </citation>
    <scope>NUCLEOTIDE SEQUENCE [LARGE SCALE GENOMIC DNA]</scope>
    <source>
        <strain evidence="2 3">TSA66</strain>
    </source>
</reference>